<evidence type="ECO:0000259" key="1">
    <source>
        <dbReference type="PROSITE" id="PS50181"/>
    </source>
</evidence>
<dbReference type="AlphaFoldDB" id="D2VXS8"/>
<sequence length="310" mass="36213">MKRKHDSTTADFTENLCKKEKLSSLTNDELVDLISHLKHEYSTRMLYKLNNLPDEMIGMILSFLDRFEILSLGNLLFFKKWSKFIFHHDEYWRALFGELFPQVVYDFNLHNAYLLGRIRDFEKYCGIKPVMIEVGTGGGSEIDISRQEYELSFKKQIYYIEWPIEIPIKVKSYEGYNAQECETVTDAPTEVIGVYYSMDKPTKFYFSIKSEYESKRGESEYVDSTLIDVYWITSKGDIIDEIVSTNSANIDAVTKLLNSTLLEADKTPGEWIEKFIEKLGVDNWISNSFKLCSSDNNEEEEEEEDDENED</sequence>
<dbReference type="Proteomes" id="UP000006671">
    <property type="component" value="Unassembled WGS sequence"/>
</dbReference>
<gene>
    <name evidence="2" type="ORF">NAEGRDRAFT_73857</name>
</gene>
<dbReference type="SUPFAM" id="SSF81383">
    <property type="entry name" value="F-box domain"/>
    <property type="match status" value="1"/>
</dbReference>
<reference evidence="2 3" key="1">
    <citation type="journal article" date="2010" name="Cell">
        <title>The genome of Naegleria gruberi illuminates early eukaryotic versatility.</title>
        <authorList>
            <person name="Fritz-Laylin L.K."/>
            <person name="Prochnik S.E."/>
            <person name="Ginger M.L."/>
            <person name="Dacks J.B."/>
            <person name="Carpenter M.L."/>
            <person name="Field M.C."/>
            <person name="Kuo A."/>
            <person name="Paredez A."/>
            <person name="Chapman J."/>
            <person name="Pham J."/>
            <person name="Shu S."/>
            <person name="Neupane R."/>
            <person name="Cipriano M."/>
            <person name="Mancuso J."/>
            <person name="Tu H."/>
            <person name="Salamov A."/>
            <person name="Lindquist E."/>
            <person name="Shapiro H."/>
            <person name="Lucas S."/>
            <person name="Grigoriev I.V."/>
            <person name="Cande W.Z."/>
            <person name="Fulton C."/>
            <person name="Rokhsar D.S."/>
            <person name="Dawson S.C."/>
        </authorList>
    </citation>
    <scope>NUCLEOTIDE SEQUENCE [LARGE SCALE GENOMIC DNA]</scope>
    <source>
        <strain evidence="2 3">NEG-M</strain>
    </source>
</reference>
<evidence type="ECO:0000313" key="2">
    <source>
        <dbReference type="EMBL" id="EFC38391.1"/>
    </source>
</evidence>
<accession>D2VXS8</accession>
<organism evidence="3">
    <name type="scientific">Naegleria gruberi</name>
    <name type="common">Amoeba</name>
    <dbReference type="NCBI Taxonomy" id="5762"/>
    <lineage>
        <taxon>Eukaryota</taxon>
        <taxon>Discoba</taxon>
        <taxon>Heterolobosea</taxon>
        <taxon>Tetramitia</taxon>
        <taxon>Eutetramitia</taxon>
        <taxon>Vahlkampfiidae</taxon>
        <taxon>Naegleria</taxon>
    </lineage>
</organism>
<dbReference type="RefSeq" id="XP_002671135.1">
    <property type="nucleotide sequence ID" value="XM_002671089.1"/>
</dbReference>
<dbReference type="PROSITE" id="PS50181">
    <property type="entry name" value="FBOX"/>
    <property type="match status" value="1"/>
</dbReference>
<name>D2VXS8_NAEGR</name>
<feature type="domain" description="F-box" evidence="1">
    <location>
        <begin position="46"/>
        <end position="95"/>
    </location>
</feature>
<dbReference type="KEGG" id="ngr:NAEGRDRAFT_73857"/>
<dbReference type="InParanoid" id="D2VXS8"/>
<dbReference type="GeneID" id="8863547"/>
<dbReference type="VEuPathDB" id="AmoebaDB:NAEGRDRAFT_73857"/>
<dbReference type="InterPro" id="IPR036047">
    <property type="entry name" value="F-box-like_dom_sf"/>
</dbReference>
<protein>
    <recommendedName>
        <fullName evidence="1">F-box domain-containing protein</fullName>
    </recommendedName>
</protein>
<proteinExistence type="predicted"/>
<evidence type="ECO:0000313" key="3">
    <source>
        <dbReference type="Proteomes" id="UP000006671"/>
    </source>
</evidence>
<dbReference type="InterPro" id="IPR001810">
    <property type="entry name" value="F-box_dom"/>
</dbReference>
<dbReference type="EMBL" id="GG738908">
    <property type="protein sequence ID" value="EFC38391.1"/>
    <property type="molecule type" value="Genomic_DNA"/>
</dbReference>
<keyword evidence="3" id="KW-1185">Reference proteome</keyword>